<dbReference type="GO" id="GO:0070319">
    <property type="term" value="C:Golgi to plasma membrane transport vesicle"/>
    <property type="evidence" value="ECO:0007669"/>
    <property type="project" value="TreeGrafter"/>
</dbReference>
<feature type="compositionally biased region" description="Basic and acidic residues" evidence="2">
    <location>
        <begin position="604"/>
        <end position="619"/>
    </location>
</feature>
<feature type="compositionally biased region" description="Polar residues" evidence="2">
    <location>
        <begin position="394"/>
        <end position="408"/>
    </location>
</feature>
<dbReference type="CDD" id="cd21044">
    <property type="entry name" value="Rab11BD_RAB3IP_like"/>
    <property type="match status" value="1"/>
</dbReference>
<feature type="region of interest" description="Disordered" evidence="2">
    <location>
        <begin position="258"/>
        <end position="279"/>
    </location>
</feature>
<evidence type="ECO:0000313" key="5">
    <source>
        <dbReference type="Proteomes" id="UP001412239"/>
    </source>
</evidence>
<dbReference type="GO" id="GO:0005085">
    <property type="term" value="F:guanyl-nucleotide exchange factor activity"/>
    <property type="evidence" value="ECO:0007669"/>
    <property type="project" value="InterPro"/>
</dbReference>
<dbReference type="EMBL" id="LN891112">
    <property type="protein sequence ID" value="CUS08826.1"/>
    <property type="molecule type" value="Genomic_DNA"/>
</dbReference>
<dbReference type="GO" id="GO:0051286">
    <property type="term" value="C:cell tip"/>
    <property type="evidence" value="ECO:0007669"/>
    <property type="project" value="TreeGrafter"/>
</dbReference>
<evidence type="ECO:0000256" key="1">
    <source>
        <dbReference type="ARBA" id="ARBA00023054"/>
    </source>
</evidence>
<evidence type="ECO:0000313" key="4">
    <source>
        <dbReference type="EMBL" id="CUS08826.1"/>
    </source>
</evidence>
<gene>
    <name evidence="4" type="ORF">GSTUAT00007110001</name>
</gene>
<dbReference type="InterPro" id="IPR009449">
    <property type="entry name" value="Sec2_N"/>
</dbReference>
<feature type="compositionally biased region" description="Polar residues" evidence="2">
    <location>
        <begin position="265"/>
        <end position="278"/>
    </location>
</feature>
<dbReference type="Proteomes" id="UP001412239">
    <property type="component" value="Unassembled WGS sequence"/>
</dbReference>
<evidence type="ECO:0000259" key="3">
    <source>
        <dbReference type="Pfam" id="PF06428"/>
    </source>
</evidence>
<dbReference type="Pfam" id="PF06428">
    <property type="entry name" value="Sec2p"/>
    <property type="match status" value="1"/>
</dbReference>
<feature type="compositionally biased region" description="Basic and acidic residues" evidence="2">
    <location>
        <begin position="675"/>
        <end position="687"/>
    </location>
</feature>
<organism evidence="4 5">
    <name type="scientific">Tuber aestivum</name>
    <name type="common">summer truffle</name>
    <dbReference type="NCBI Taxonomy" id="59557"/>
    <lineage>
        <taxon>Eukaryota</taxon>
        <taxon>Fungi</taxon>
        <taxon>Dikarya</taxon>
        <taxon>Ascomycota</taxon>
        <taxon>Pezizomycotina</taxon>
        <taxon>Pezizomycetes</taxon>
        <taxon>Pezizales</taxon>
        <taxon>Tuberaceae</taxon>
        <taxon>Tuber</taxon>
    </lineage>
</organism>
<accession>A0A292PMT6</accession>
<dbReference type="Gene3D" id="6.10.140.910">
    <property type="match status" value="1"/>
</dbReference>
<sequence length="752" mass="81576">MSLSPFDLSRRYLYLVHANGPHGPPFSGPPSKPPLRSITTTGHKLSPISIASPPAFSTMTADRPNLCKSPSENTLRVPVTDGTSSGRSTPGENGSTDLNMEVAALSNKLISAINHQTQLDDSLSQTRHELEISRARVKQLEAVAKENAEMLAKGLLVKKSDVEAETKRLKDRLIEESRLRVKAEEDKRAIERELEGLTAALFGEANEMVSVARQKEEAVDKKNEQLRSQLADTQLLLASHQEQLAELKQVIQQMTAEKEEAETAMSTGTPSTPALGNRTSKESLSRVFEVLHLSPDSATIEDIQPCPPTSLTSLIYPVLRHDVTAYLDFCEVLHSPKGSARTSPIPRLSSGSFSSIQAMGIGMGISYGSSSASNSPTGLSSALFGSRADKSNDSHPTSPASVGSATNGNAQQQIGLALKETRFFKRVLVEDVEPTLRVDLAPGLSWLARRNVSSAIIDGSLQIDPLPANSKSSTVSCSMCGESRLGEQHIRTHQMRTSDSTTALRHMLCTYCVNRTRSVCDFLAFLRTLKEGMWKCDSEGDEKHAWEECIKLRERMFWCRIGGGVIPAFIHRESARNSEEHGRAGGLRPLGDETPRDLQPPRTPEPRGHEGQVKLEVPKKRISKELPPIVPEKASASEAPSPIAPSPIDKELPAPPRISLEKDIEQVGTTNEETIVEKQEPAQEKNGPKVGTASEHSASSVSIGPTEPETLTSPVSKTLEPPVTASPQKELAVPTVLDKPDTEAPRAVPGAW</sequence>
<dbReference type="PANTHER" id="PTHR14430">
    <property type="entry name" value="RABIN3-RELATED"/>
    <property type="match status" value="1"/>
</dbReference>
<evidence type="ECO:0000256" key="2">
    <source>
        <dbReference type="SAM" id="MobiDB-lite"/>
    </source>
</evidence>
<name>A0A292PMT6_9PEZI</name>
<proteinExistence type="predicted"/>
<dbReference type="PANTHER" id="PTHR14430:SF0">
    <property type="entry name" value="SEC2P DOMAIN-CONTAINING PROTEIN"/>
    <property type="match status" value="1"/>
</dbReference>
<feature type="compositionally biased region" description="Polar residues" evidence="2">
    <location>
        <begin position="694"/>
        <end position="716"/>
    </location>
</feature>
<dbReference type="GO" id="GO:0006887">
    <property type="term" value="P:exocytosis"/>
    <property type="evidence" value="ECO:0007669"/>
    <property type="project" value="TreeGrafter"/>
</dbReference>
<dbReference type="InterPro" id="IPR040351">
    <property type="entry name" value="RAB3IL/RAB3IP/Sec2"/>
</dbReference>
<dbReference type="SUPFAM" id="SSF144284">
    <property type="entry name" value="Sec2 N-terminal region"/>
    <property type="match status" value="1"/>
</dbReference>
<reference evidence="4" key="1">
    <citation type="submission" date="2015-10" db="EMBL/GenBank/DDBJ databases">
        <authorList>
            <person name="Regsiter A."/>
            <person name="william w."/>
        </authorList>
    </citation>
    <scope>NUCLEOTIDE SEQUENCE</scope>
    <source>
        <strain evidence="4">Montdore</strain>
    </source>
</reference>
<feature type="domain" description="GDP/GTP exchange factor Sec2 N-terminal" evidence="3">
    <location>
        <begin position="116"/>
        <end position="255"/>
    </location>
</feature>
<protein>
    <recommendedName>
        <fullName evidence="3">GDP/GTP exchange factor Sec2 N-terminal domain-containing protein</fullName>
    </recommendedName>
</protein>
<feature type="region of interest" description="Disordered" evidence="2">
    <location>
        <begin position="383"/>
        <end position="408"/>
    </location>
</feature>
<feature type="compositionally biased region" description="Polar residues" evidence="2">
    <location>
        <begin position="81"/>
        <end position="96"/>
    </location>
</feature>
<dbReference type="AlphaFoldDB" id="A0A292PMT6"/>
<dbReference type="Pfam" id="PF25555">
    <property type="entry name" value="RAB3A-like_C"/>
    <property type="match status" value="1"/>
</dbReference>
<keyword evidence="1" id="KW-0175">Coiled coil</keyword>
<feature type="region of interest" description="Disordered" evidence="2">
    <location>
        <begin position="56"/>
        <end position="96"/>
    </location>
</feature>
<feature type="region of interest" description="Disordered" evidence="2">
    <location>
        <begin position="575"/>
        <end position="752"/>
    </location>
</feature>
<keyword evidence="5" id="KW-1185">Reference proteome</keyword>